<proteinExistence type="predicted"/>
<evidence type="ECO:0000313" key="1">
    <source>
        <dbReference type="EMBL" id="KAL0199458.1"/>
    </source>
</evidence>
<reference evidence="1 2" key="1">
    <citation type="submission" date="2024-05" db="EMBL/GenBank/DDBJ databases">
        <title>Genome sequencing and assembly of Indian major carp, Cirrhinus mrigala (Hamilton, 1822).</title>
        <authorList>
            <person name="Mohindra V."/>
            <person name="Chowdhury L.M."/>
            <person name="Lal K."/>
            <person name="Jena J.K."/>
        </authorList>
    </citation>
    <scope>NUCLEOTIDE SEQUENCE [LARGE SCALE GENOMIC DNA]</scope>
    <source>
        <strain evidence="1">CM1030</strain>
        <tissue evidence="1">Blood</tissue>
    </source>
</reference>
<protein>
    <submittedName>
        <fullName evidence="1">Uncharacterized protein</fullName>
    </submittedName>
</protein>
<organism evidence="1 2">
    <name type="scientific">Cirrhinus mrigala</name>
    <name type="common">Mrigala</name>
    <dbReference type="NCBI Taxonomy" id="683832"/>
    <lineage>
        <taxon>Eukaryota</taxon>
        <taxon>Metazoa</taxon>
        <taxon>Chordata</taxon>
        <taxon>Craniata</taxon>
        <taxon>Vertebrata</taxon>
        <taxon>Euteleostomi</taxon>
        <taxon>Actinopterygii</taxon>
        <taxon>Neopterygii</taxon>
        <taxon>Teleostei</taxon>
        <taxon>Ostariophysi</taxon>
        <taxon>Cypriniformes</taxon>
        <taxon>Cyprinidae</taxon>
        <taxon>Labeoninae</taxon>
        <taxon>Labeonini</taxon>
        <taxon>Cirrhinus</taxon>
    </lineage>
</organism>
<evidence type="ECO:0000313" key="2">
    <source>
        <dbReference type="Proteomes" id="UP001529510"/>
    </source>
</evidence>
<dbReference type="Proteomes" id="UP001529510">
    <property type="component" value="Unassembled WGS sequence"/>
</dbReference>
<feature type="non-terminal residue" evidence="1">
    <location>
        <position position="1"/>
    </location>
</feature>
<gene>
    <name evidence="1" type="ORF">M9458_007998</name>
</gene>
<sequence length="104" mass="11461">LLPDLAQVCARRLTGEDVLEETPGPSVCQPVPAVSTQTGRSWQREDSKEARQVYLSFAESTPDELDHLGVQLNSLNNVNGAQRFELRQTPEEEMAGELQHAMAA</sequence>
<dbReference type="EMBL" id="JAMKFB020000003">
    <property type="protein sequence ID" value="KAL0199458.1"/>
    <property type="molecule type" value="Genomic_DNA"/>
</dbReference>
<name>A0ABD0RNM9_CIRMR</name>
<keyword evidence="2" id="KW-1185">Reference proteome</keyword>
<comment type="caution">
    <text evidence="1">The sequence shown here is derived from an EMBL/GenBank/DDBJ whole genome shotgun (WGS) entry which is preliminary data.</text>
</comment>
<accession>A0ABD0RNM9</accession>
<dbReference type="AlphaFoldDB" id="A0ABD0RNM9"/>